<feature type="domain" description="Peptidase S54 rhomboid" evidence="9">
    <location>
        <begin position="71"/>
        <end position="215"/>
    </location>
</feature>
<dbReference type="SUPFAM" id="SSF144091">
    <property type="entry name" value="Rhomboid-like"/>
    <property type="match status" value="1"/>
</dbReference>
<evidence type="ECO:0000256" key="7">
    <source>
        <dbReference type="SAM" id="MobiDB-lite"/>
    </source>
</evidence>
<dbReference type="OrthoDB" id="680602at2"/>
<keyword evidence="5 8" id="KW-1133">Transmembrane helix</keyword>
<feature type="transmembrane region" description="Helical" evidence="8">
    <location>
        <begin position="20"/>
        <end position="41"/>
    </location>
</feature>
<dbReference type="RefSeq" id="WP_147014704.1">
    <property type="nucleotide sequence ID" value="NZ_VORB01000006.1"/>
</dbReference>
<protein>
    <submittedName>
        <fullName evidence="11">Rhomboid family intramembrane serine protease</fullName>
    </submittedName>
</protein>
<comment type="subcellular location">
    <subcellularLocation>
        <location evidence="1">Membrane</location>
        <topology evidence="1">Multi-pass membrane protein</topology>
    </subcellularLocation>
</comment>
<evidence type="ECO:0000256" key="2">
    <source>
        <dbReference type="ARBA" id="ARBA00009045"/>
    </source>
</evidence>
<evidence type="ECO:0000256" key="1">
    <source>
        <dbReference type="ARBA" id="ARBA00004141"/>
    </source>
</evidence>
<reference evidence="11 12" key="1">
    <citation type="submission" date="2019-08" db="EMBL/GenBank/DDBJ databases">
        <title>Genome of Luteibaculum oceani JCM 18817.</title>
        <authorList>
            <person name="Bowman J.P."/>
        </authorList>
    </citation>
    <scope>NUCLEOTIDE SEQUENCE [LARGE SCALE GENOMIC DNA]</scope>
    <source>
        <strain evidence="11 12">JCM 18817</strain>
    </source>
</reference>
<evidence type="ECO:0000259" key="10">
    <source>
        <dbReference type="Pfam" id="PF20216"/>
    </source>
</evidence>
<evidence type="ECO:0000256" key="5">
    <source>
        <dbReference type="ARBA" id="ARBA00022989"/>
    </source>
</evidence>
<keyword evidence="11" id="KW-0645">Protease</keyword>
<comment type="similarity">
    <text evidence="2">Belongs to the peptidase S54 family.</text>
</comment>
<proteinExistence type="inferred from homology"/>
<dbReference type="InterPro" id="IPR050925">
    <property type="entry name" value="Rhomboid_protease_S54"/>
</dbReference>
<evidence type="ECO:0000259" key="9">
    <source>
        <dbReference type="Pfam" id="PF01694"/>
    </source>
</evidence>
<dbReference type="Pfam" id="PF20216">
    <property type="entry name" value="DUF6576"/>
    <property type="match status" value="1"/>
</dbReference>
<feature type="transmembrane region" description="Helical" evidence="8">
    <location>
        <begin position="114"/>
        <end position="136"/>
    </location>
</feature>
<feature type="transmembrane region" description="Helical" evidence="8">
    <location>
        <begin position="142"/>
        <end position="162"/>
    </location>
</feature>
<keyword evidence="6 8" id="KW-0472">Membrane</keyword>
<accession>A0A5C6UZH8</accession>
<feature type="transmembrane region" description="Helical" evidence="8">
    <location>
        <begin position="174"/>
        <end position="191"/>
    </location>
</feature>
<dbReference type="EMBL" id="VORB01000006">
    <property type="protein sequence ID" value="TXC78677.1"/>
    <property type="molecule type" value="Genomic_DNA"/>
</dbReference>
<dbReference type="Gene3D" id="1.20.1540.10">
    <property type="entry name" value="Rhomboid-like"/>
    <property type="match status" value="1"/>
</dbReference>
<feature type="domain" description="DUF6576" evidence="10">
    <location>
        <begin position="270"/>
        <end position="306"/>
    </location>
</feature>
<evidence type="ECO:0000256" key="4">
    <source>
        <dbReference type="ARBA" id="ARBA00022801"/>
    </source>
</evidence>
<dbReference type="GO" id="GO:0004252">
    <property type="term" value="F:serine-type endopeptidase activity"/>
    <property type="evidence" value="ECO:0007669"/>
    <property type="project" value="InterPro"/>
</dbReference>
<evidence type="ECO:0000256" key="6">
    <source>
        <dbReference type="ARBA" id="ARBA00023136"/>
    </source>
</evidence>
<feature type="compositionally biased region" description="Low complexity" evidence="7">
    <location>
        <begin position="259"/>
        <end position="271"/>
    </location>
</feature>
<gene>
    <name evidence="11" type="ORF">FRX97_08135</name>
</gene>
<comment type="caution">
    <text evidence="11">The sequence shown here is derived from an EMBL/GenBank/DDBJ whole genome shotgun (WGS) entry which is preliminary data.</text>
</comment>
<dbReference type="PANTHER" id="PTHR43731">
    <property type="entry name" value="RHOMBOID PROTEASE"/>
    <property type="match status" value="1"/>
</dbReference>
<evidence type="ECO:0000256" key="3">
    <source>
        <dbReference type="ARBA" id="ARBA00022692"/>
    </source>
</evidence>
<sequence length="307" mass="34388">MFDQLKYQFKNGNTLIKLLIINAGIFIAINVIGIIAFLGGFDWYTAGGGVKQLFLVEYLSANSDVLLNLKRPWTFITYMFTHEDQWHILVNMLIFYYIGSIFMDLLGEKRVLPLYIMGGLSGLLLYLIAFNLLPVFQGGRSPIIGASASVMAVMLATATYVPNYPIRLMLIGQIPLKYIAGFYVLVDLLALRGSANMGGHIAHLGGAIFGFVYAKQLTQGKDIAKYFYLFINLVRGLFVRQPKVKVVHRNKKADKTRTPKSQTTNKTTTNSADKQARIDAILDKISKSGYENLTPEEKDFLFNASKE</sequence>
<feature type="transmembrane region" description="Helical" evidence="8">
    <location>
        <begin position="88"/>
        <end position="107"/>
    </location>
</feature>
<keyword evidence="3 8" id="KW-0812">Transmembrane</keyword>
<evidence type="ECO:0000313" key="12">
    <source>
        <dbReference type="Proteomes" id="UP000321168"/>
    </source>
</evidence>
<dbReference type="GO" id="GO:0016020">
    <property type="term" value="C:membrane"/>
    <property type="evidence" value="ECO:0007669"/>
    <property type="project" value="UniProtKB-SubCell"/>
</dbReference>
<dbReference type="InterPro" id="IPR022764">
    <property type="entry name" value="Peptidase_S54_rhomboid_dom"/>
</dbReference>
<dbReference type="PANTHER" id="PTHR43731:SF14">
    <property type="entry name" value="PRESENILIN-ASSOCIATED RHOMBOID-LIKE PROTEIN, MITOCHONDRIAL"/>
    <property type="match status" value="1"/>
</dbReference>
<name>A0A5C6UZH8_9FLAO</name>
<dbReference type="InterPro" id="IPR046483">
    <property type="entry name" value="DUF6576"/>
</dbReference>
<dbReference type="GO" id="GO:0006508">
    <property type="term" value="P:proteolysis"/>
    <property type="evidence" value="ECO:0007669"/>
    <property type="project" value="UniProtKB-KW"/>
</dbReference>
<dbReference type="Proteomes" id="UP000321168">
    <property type="component" value="Unassembled WGS sequence"/>
</dbReference>
<dbReference type="Pfam" id="PF01694">
    <property type="entry name" value="Rhomboid"/>
    <property type="match status" value="1"/>
</dbReference>
<keyword evidence="4" id="KW-0378">Hydrolase</keyword>
<feature type="region of interest" description="Disordered" evidence="7">
    <location>
        <begin position="249"/>
        <end position="274"/>
    </location>
</feature>
<evidence type="ECO:0000256" key="8">
    <source>
        <dbReference type="SAM" id="Phobius"/>
    </source>
</evidence>
<dbReference type="InterPro" id="IPR035952">
    <property type="entry name" value="Rhomboid-like_sf"/>
</dbReference>
<dbReference type="AlphaFoldDB" id="A0A5C6UZH8"/>
<organism evidence="11 12">
    <name type="scientific">Luteibaculum oceani</name>
    <dbReference type="NCBI Taxonomy" id="1294296"/>
    <lineage>
        <taxon>Bacteria</taxon>
        <taxon>Pseudomonadati</taxon>
        <taxon>Bacteroidota</taxon>
        <taxon>Flavobacteriia</taxon>
        <taxon>Flavobacteriales</taxon>
        <taxon>Luteibaculaceae</taxon>
        <taxon>Luteibaculum</taxon>
    </lineage>
</organism>
<evidence type="ECO:0000313" key="11">
    <source>
        <dbReference type="EMBL" id="TXC78677.1"/>
    </source>
</evidence>
<keyword evidence="12" id="KW-1185">Reference proteome</keyword>